<sequence length="49" mass="5333">MAAIRVTGNRTRYNEIAAWQGEEGNNVRKTQGNYARPACTADSPAVILP</sequence>
<dbReference type="EMBL" id="FO704550">
    <property type="protein sequence ID" value="CDG17079.1"/>
    <property type="molecule type" value="Genomic_DNA"/>
</dbReference>
<dbReference type="Proteomes" id="UP000032721">
    <property type="component" value="Chromosome"/>
</dbReference>
<reference evidence="1 2" key="1">
    <citation type="submission" date="2013-07" db="EMBL/GenBank/DDBJ databases">
        <authorList>
            <person name="Genoscope - CEA"/>
        </authorList>
    </citation>
    <scope>NUCLEOTIDE SEQUENCE [LARGE SCALE GENOMIC DNA]</scope>
    <source>
        <strain evidence="2">FRM16 / DSM 17909</strain>
    </source>
</reference>
<dbReference type="HOGENOM" id="CLU_3142350_0_0_6"/>
<gene>
    <name evidence="1" type="ORF">XDD1_1380</name>
</gene>
<evidence type="ECO:0000313" key="1">
    <source>
        <dbReference type="EMBL" id="CDG17079.1"/>
    </source>
</evidence>
<accession>A0A068QQJ5</accession>
<dbReference type="STRING" id="351671.XDD1_1380"/>
<evidence type="ECO:0000313" key="2">
    <source>
        <dbReference type="Proteomes" id="UP000032721"/>
    </source>
</evidence>
<name>A0A068QQJ5_9GAMM</name>
<organism evidence="1 2">
    <name type="scientific">Xenorhabdus doucetiae</name>
    <dbReference type="NCBI Taxonomy" id="351671"/>
    <lineage>
        <taxon>Bacteria</taxon>
        <taxon>Pseudomonadati</taxon>
        <taxon>Pseudomonadota</taxon>
        <taxon>Gammaproteobacteria</taxon>
        <taxon>Enterobacterales</taxon>
        <taxon>Morganellaceae</taxon>
        <taxon>Xenorhabdus</taxon>
    </lineage>
</organism>
<dbReference type="KEGG" id="xdo:XDD1_1380"/>
<proteinExistence type="predicted"/>
<protein>
    <submittedName>
        <fullName evidence="1">Uncharacterized protein</fullName>
    </submittedName>
</protein>
<dbReference type="AlphaFoldDB" id="A0A068QQJ5"/>